<dbReference type="EMBL" id="UOER01000682">
    <property type="protein sequence ID" value="VAW27133.1"/>
    <property type="molecule type" value="Genomic_DNA"/>
</dbReference>
<organism evidence="1">
    <name type="scientific">hydrothermal vent metagenome</name>
    <dbReference type="NCBI Taxonomy" id="652676"/>
    <lineage>
        <taxon>unclassified sequences</taxon>
        <taxon>metagenomes</taxon>
        <taxon>ecological metagenomes</taxon>
    </lineage>
</organism>
<evidence type="ECO:0008006" key="2">
    <source>
        <dbReference type="Google" id="ProtNLM"/>
    </source>
</evidence>
<protein>
    <recommendedName>
        <fullName evidence="2">Phenylalanyl-tRNA synthetase subunit alpha</fullName>
    </recommendedName>
</protein>
<accession>A0A3B0UFK8</accession>
<gene>
    <name evidence="1" type="ORF">MNBD_BACTEROID04-617</name>
</gene>
<sequence>MKKDIQIPEVTDIFMAIVKEYNSEFQCDDWNAYIINNKNIAIDLVLIVSKGYDEGKQIETAILRHKIEKLPAKSYAKVELLLNDVIQLSNVFNVTFFEGNVMRDKKFLFKKGSIKESALRTIPLLNRSGILIK</sequence>
<name>A0A3B0UFK8_9ZZZZ</name>
<evidence type="ECO:0000313" key="1">
    <source>
        <dbReference type="EMBL" id="VAW27133.1"/>
    </source>
</evidence>
<dbReference type="AlphaFoldDB" id="A0A3B0UFK8"/>
<reference evidence="1" key="1">
    <citation type="submission" date="2018-06" db="EMBL/GenBank/DDBJ databases">
        <authorList>
            <person name="Zhirakovskaya E."/>
        </authorList>
    </citation>
    <scope>NUCLEOTIDE SEQUENCE</scope>
</reference>
<proteinExistence type="predicted"/>